<evidence type="ECO:0008006" key="4">
    <source>
        <dbReference type="Google" id="ProtNLM"/>
    </source>
</evidence>
<feature type="transmembrane region" description="Helical" evidence="1">
    <location>
        <begin position="63"/>
        <end position="83"/>
    </location>
</feature>
<dbReference type="EMBL" id="AGVV01000010">
    <property type="protein sequence ID" value="EHK78552.1"/>
    <property type="molecule type" value="Genomic_DNA"/>
</dbReference>
<dbReference type="AlphaFoldDB" id="H0FWC5"/>
<gene>
    <name evidence="2" type="ORF">SM0020_07437</name>
</gene>
<keyword evidence="1" id="KW-0812">Transmembrane</keyword>
<evidence type="ECO:0000256" key="1">
    <source>
        <dbReference type="SAM" id="Phobius"/>
    </source>
</evidence>
<sequence>MHHDRNGKGKPVFAGNSKCCIDLARPRRSVLQRQGQEAMNQQRRRPRAIAIARAEKSRGQNELTAYLATLALFAVTAVALFSWL</sequence>
<keyword evidence="1" id="KW-1133">Transmembrane helix</keyword>
<evidence type="ECO:0000313" key="2">
    <source>
        <dbReference type="EMBL" id="EHK78552.1"/>
    </source>
</evidence>
<reference evidence="2 3" key="1">
    <citation type="journal article" date="2012" name="J. Bacteriol.">
        <title>Draft Genome Sequence of Sinorhizobium meliloti CCNWSX0020, a Nitrogen-Fixing Symbiont with Copper Tolerance Capability Isolated from Lead-Zinc Mine Tailings.</title>
        <authorList>
            <person name="Li Z."/>
            <person name="Ma Z."/>
            <person name="Hao X."/>
            <person name="Wei G."/>
        </authorList>
    </citation>
    <scope>NUCLEOTIDE SEQUENCE [LARGE SCALE GENOMIC DNA]</scope>
    <source>
        <strain evidence="2 3">CCNWSX0020</strain>
    </source>
</reference>
<proteinExistence type="predicted"/>
<dbReference type="Proteomes" id="UP000004038">
    <property type="component" value="Unassembled WGS sequence"/>
</dbReference>
<name>H0FWC5_RHIML</name>
<protein>
    <recommendedName>
        <fullName evidence="4">Transmembrane protein</fullName>
    </recommendedName>
</protein>
<dbReference type="PATRIC" id="fig|1107881.3.peg.1489"/>
<accession>H0FWC5</accession>
<keyword evidence="1" id="KW-0472">Membrane</keyword>
<evidence type="ECO:0000313" key="3">
    <source>
        <dbReference type="Proteomes" id="UP000004038"/>
    </source>
</evidence>
<organism evidence="2 3">
    <name type="scientific">Sinorhizobium meliloti CCNWSX0020</name>
    <dbReference type="NCBI Taxonomy" id="1107881"/>
    <lineage>
        <taxon>Bacteria</taxon>
        <taxon>Pseudomonadati</taxon>
        <taxon>Pseudomonadota</taxon>
        <taxon>Alphaproteobacteria</taxon>
        <taxon>Hyphomicrobiales</taxon>
        <taxon>Rhizobiaceae</taxon>
        <taxon>Sinorhizobium/Ensifer group</taxon>
        <taxon>Sinorhizobium</taxon>
    </lineage>
</organism>